<dbReference type="CDD" id="cd00448">
    <property type="entry name" value="YjgF_YER057c_UK114_family"/>
    <property type="match status" value="1"/>
</dbReference>
<reference evidence="1 2" key="1">
    <citation type="submission" date="2019-12" db="EMBL/GenBank/DDBJ databases">
        <title>Nitratireductor arenosus sp. nov., Isolated from sea sand, Jeju island, South Korea.</title>
        <authorList>
            <person name="Kim W."/>
        </authorList>
    </citation>
    <scope>NUCLEOTIDE SEQUENCE [LARGE SCALE GENOMIC DNA]</scope>
    <source>
        <strain evidence="1 2">CAU 1489</strain>
    </source>
</reference>
<accession>A0A844QHY3</accession>
<evidence type="ECO:0000313" key="1">
    <source>
        <dbReference type="EMBL" id="MVA99092.1"/>
    </source>
</evidence>
<dbReference type="PANTHER" id="PTHR43857:SF1">
    <property type="entry name" value="YJGH FAMILY PROTEIN"/>
    <property type="match status" value="1"/>
</dbReference>
<comment type="caution">
    <text evidence="1">The sequence shown here is derived from an EMBL/GenBank/DDBJ whole genome shotgun (WGS) entry which is preliminary data.</text>
</comment>
<dbReference type="PANTHER" id="PTHR43857">
    <property type="entry name" value="BLR7761 PROTEIN"/>
    <property type="match status" value="1"/>
</dbReference>
<proteinExistence type="predicted"/>
<dbReference type="Gene3D" id="3.30.1330.40">
    <property type="entry name" value="RutC-like"/>
    <property type="match status" value="1"/>
</dbReference>
<dbReference type="SUPFAM" id="SSF55298">
    <property type="entry name" value="YjgF-like"/>
    <property type="match status" value="1"/>
</dbReference>
<dbReference type="EMBL" id="WPHG01000004">
    <property type="protein sequence ID" value="MVA99092.1"/>
    <property type="molecule type" value="Genomic_DNA"/>
</dbReference>
<name>A0A844QHY3_9HYPH</name>
<dbReference type="RefSeq" id="WP_156714051.1">
    <property type="nucleotide sequence ID" value="NZ_WPHG01000004.1"/>
</dbReference>
<dbReference type="Proteomes" id="UP000463224">
    <property type="component" value="Unassembled WGS sequence"/>
</dbReference>
<protein>
    <submittedName>
        <fullName evidence="1">RidA family protein</fullName>
    </submittedName>
</protein>
<keyword evidence="2" id="KW-1185">Reference proteome</keyword>
<dbReference type="InterPro" id="IPR006175">
    <property type="entry name" value="YjgF/YER057c/UK114"/>
</dbReference>
<dbReference type="InterPro" id="IPR035959">
    <property type="entry name" value="RutC-like_sf"/>
</dbReference>
<sequence length="135" mass="14982">MNPSSYELLNPSHWKAAKGYTNGIMAEGRTIFVAGQVGWNGQQEFETDDFAGQVRQALQNIVDVLAEAGAGPEHATRMTWYITDKREYLDRLSDVGAAYRDVMGRNFPAMTMVQVADLIEDRAKVEIEVTAVLPS</sequence>
<evidence type="ECO:0000313" key="2">
    <source>
        <dbReference type="Proteomes" id="UP000463224"/>
    </source>
</evidence>
<gene>
    <name evidence="1" type="ORF">GN330_17730</name>
</gene>
<dbReference type="AlphaFoldDB" id="A0A844QHY3"/>
<dbReference type="Pfam" id="PF01042">
    <property type="entry name" value="Ribonuc_L-PSP"/>
    <property type="match status" value="1"/>
</dbReference>
<organism evidence="1 2">
    <name type="scientific">Nitratireductor arenosus</name>
    <dbReference type="NCBI Taxonomy" id="2682096"/>
    <lineage>
        <taxon>Bacteria</taxon>
        <taxon>Pseudomonadati</taxon>
        <taxon>Pseudomonadota</taxon>
        <taxon>Alphaproteobacteria</taxon>
        <taxon>Hyphomicrobiales</taxon>
        <taxon>Phyllobacteriaceae</taxon>
        <taxon>Nitratireductor</taxon>
    </lineage>
</organism>